<feature type="transmembrane region" description="Helical" evidence="7">
    <location>
        <begin position="99"/>
        <end position="117"/>
    </location>
</feature>
<evidence type="ECO:0000256" key="4">
    <source>
        <dbReference type="ARBA" id="ARBA00022989"/>
    </source>
</evidence>
<feature type="transmembrane region" description="Helical" evidence="7">
    <location>
        <begin position="137"/>
        <end position="157"/>
    </location>
</feature>
<name>A0A1G5QR69_9RHOB</name>
<dbReference type="EMBL" id="FMWG01000005">
    <property type="protein sequence ID" value="SCZ64242.1"/>
    <property type="molecule type" value="Genomic_DNA"/>
</dbReference>
<keyword evidence="5 7" id="KW-0472">Membrane</keyword>
<sequence>MFDILNEMWGYAFMRRAFIATTVLSASVTPVGAFLVLRRLSLAGEAMAHAITPGIVIGFVTAGLSVISLLVGGLIAGVGVAILTALLARKTILRSDASLASLYLIALAAGIFILSAAGSAVPLKSFLFGSILGIDDASMLLVGCVATVTLVLFAILLRPLIVSTCDPVFFEAQTARPWLIEQGFMLLLVLNLLAAFKTLGTLMAVGLMILPATAARYWAKTITQQLLLGFVFTLLSCWTGLTLSYVFPDTPSGPAIVLVAGGLFIFSAAFGPMGFALRLRRSAVKSPPSLSSNQVKERPQQ</sequence>
<feature type="transmembrane region" description="Helical" evidence="7">
    <location>
        <begin position="226"/>
        <end position="247"/>
    </location>
</feature>
<feature type="transmembrane region" description="Helical" evidence="7">
    <location>
        <begin position="202"/>
        <end position="219"/>
    </location>
</feature>
<organism evidence="8 9">
    <name type="scientific">Epibacterium ulvae</name>
    <dbReference type="NCBI Taxonomy" id="1156985"/>
    <lineage>
        <taxon>Bacteria</taxon>
        <taxon>Pseudomonadati</taxon>
        <taxon>Pseudomonadota</taxon>
        <taxon>Alphaproteobacteria</taxon>
        <taxon>Rhodobacterales</taxon>
        <taxon>Roseobacteraceae</taxon>
        <taxon>Epibacterium</taxon>
    </lineage>
</organism>
<reference evidence="8 9" key="1">
    <citation type="submission" date="2016-10" db="EMBL/GenBank/DDBJ databases">
        <authorList>
            <person name="de Groot N.N."/>
        </authorList>
    </citation>
    <scope>NUCLEOTIDE SEQUENCE [LARGE SCALE GENOMIC DNA]</scope>
    <source>
        <strain evidence="8 9">U95</strain>
    </source>
</reference>
<dbReference type="STRING" id="1156985.SAMN04488118_105210"/>
<dbReference type="PANTHER" id="PTHR30477">
    <property type="entry name" value="ABC-TRANSPORTER METAL-BINDING PROTEIN"/>
    <property type="match status" value="1"/>
</dbReference>
<evidence type="ECO:0000313" key="8">
    <source>
        <dbReference type="EMBL" id="SCZ64242.1"/>
    </source>
</evidence>
<accession>A0A1G5QR69</accession>
<evidence type="ECO:0000256" key="7">
    <source>
        <dbReference type="SAM" id="Phobius"/>
    </source>
</evidence>
<evidence type="ECO:0000256" key="3">
    <source>
        <dbReference type="ARBA" id="ARBA00022692"/>
    </source>
</evidence>
<evidence type="ECO:0000256" key="1">
    <source>
        <dbReference type="ARBA" id="ARBA00004141"/>
    </source>
</evidence>
<dbReference type="GO" id="GO:0010043">
    <property type="term" value="P:response to zinc ion"/>
    <property type="evidence" value="ECO:0007669"/>
    <property type="project" value="TreeGrafter"/>
</dbReference>
<evidence type="ECO:0000256" key="5">
    <source>
        <dbReference type="ARBA" id="ARBA00023136"/>
    </source>
</evidence>
<keyword evidence="3 6" id="KW-0812">Transmembrane</keyword>
<keyword evidence="9" id="KW-1185">Reference proteome</keyword>
<dbReference type="SUPFAM" id="SSF81345">
    <property type="entry name" value="ABC transporter involved in vitamin B12 uptake, BtuC"/>
    <property type="match status" value="1"/>
</dbReference>
<dbReference type="PANTHER" id="PTHR30477:SF13">
    <property type="entry name" value="IRON TRANSPORT SYSTEM MEMBRANE PROTEIN HI_0360-RELATED"/>
    <property type="match status" value="1"/>
</dbReference>
<keyword evidence="4 7" id="KW-1133">Transmembrane helix</keyword>
<proteinExistence type="inferred from homology"/>
<keyword evidence="6" id="KW-0813">Transport</keyword>
<dbReference type="InterPro" id="IPR037294">
    <property type="entry name" value="ABC_BtuC-like"/>
</dbReference>
<dbReference type="RefSeq" id="WP_211477630.1">
    <property type="nucleotide sequence ID" value="NZ_FMWG01000005.1"/>
</dbReference>
<dbReference type="Pfam" id="PF00950">
    <property type="entry name" value="ABC-3"/>
    <property type="match status" value="1"/>
</dbReference>
<feature type="transmembrane region" description="Helical" evidence="7">
    <location>
        <begin position="253"/>
        <end position="277"/>
    </location>
</feature>
<dbReference type="Proteomes" id="UP000198767">
    <property type="component" value="Unassembled WGS sequence"/>
</dbReference>
<dbReference type="InterPro" id="IPR001626">
    <property type="entry name" value="ABC_TroCD"/>
</dbReference>
<evidence type="ECO:0000256" key="2">
    <source>
        <dbReference type="ARBA" id="ARBA00008034"/>
    </source>
</evidence>
<dbReference type="AlphaFoldDB" id="A0A1G5QR69"/>
<feature type="transmembrane region" description="Helical" evidence="7">
    <location>
        <begin position="57"/>
        <end position="87"/>
    </location>
</feature>
<protein>
    <submittedName>
        <fullName evidence="8">Zinc/manganese transport system permease protein</fullName>
    </submittedName>
</protein>
<gene>
    <name evidence="8" type="ORF">SAMN04488118_105210</name>
</gene>
<feature type="transmembrane region" description="Helical" evidence="7">
    <location>
        <begin position="178"/>
        <end position="196"/>
    </location>
</feature>
<dbReference type="Gene3D" id="1.10.3470.10">
    <property type="entry name" value="ABC transporter involved in vitamin B12 uptake, BtuC"/>
    <property type="match status" value="1"/>
</dbReference>
<comment type="subcellular location">
    <subcellularLocation>
        <location evidence="6">Cell membrane</location>
        <topology evidence="6">Multi-pass membrane protein</topology>
    </subcellularLocation>
    <subcellularLocation>
        <location evidence="1">Membrane</location>
        <topology evidence="1">Multi-pass membrane protein</topology>
    </subcellularLocation>
</comment>
<comment type="similarity">
    <text evidence="2 6">Belongs to the ABC-3 integral membrane protein family.</text>
</comment>
<dbReference type="GO" id="GO:0043190">
    <property type="term" value="C:ATP-binding cassette (ABC) transporter complex"/>
    <property type="evidence" value="ECO:0007669"/>
    <property type="project" value="InterPro"/>
</dbReference>
<evidence type="ECO:0000256" key="6">
    <source>
        <dbReference type="RuleBase" id="RU003943"/>
    </source>
</evidence>
<evidence type="ECO:0000313" key="9">
    <source>
        <dbReference type="Proteomes" id="UP000198767"/>
    </source>
</evidence>
<dbReference type="GO" id="GO:0055085">
    <property type="term" value="P:transmembrane transport"/>
    <property type="evidence" value="ECO:0007669"/>
    <property type="project" value="InterPro"/>
</dbReference>